<feature type="domain" description="N-acetyltransferase" evidence="1">
    <location>
        <begin position="42"/>
        <end position="197"/>
    </location>
</feature>
<dbReference type="InterPro" id="IPR016181">
    <property type="entry name" value="Acyl_CoA_acyltransferase"/>
</dbReference>
<dbReference type="AlphaFoldDB" id="A0A3M5WML1"/>
<dbReference type="SUPFAM" id="SSF55729">
    <property type="entry name" value="Acyl-CoA N-acyltransferases (Nat)"/>
    <property type="match status" value="1"/>
</dbReference>
<organism evidence="2 3">
    <name type="scientific">Pseudomonas syringae pv. apii</name>
    <dbReference type="NCBI Taxonomy" id="81036"/>
    <lineage>
        <taxon>Bacteria</taxon>
        <taxon>Pseudomonadati</taxon>
        <taxon>Pseudomonadota</taxon>
        <taxon>Gammaproteobacteria</taxon>
        <taxon>Pseudomonadales</taxon>
        <taxon>Pseudomonadaceae</taxon>
        <taxon>Pseudomonas</taxon>
    </lineage>
</organism>
<accession>A0A3M5WML1</accession>
<gene>
    <name evidence="2" type="ORF">ALP23_100197</name>
</gene>
<dbReference type="InterPro" id="IPR000182">
    <property type="entry name" value="GNAT_dom"/>
</dbReference>
<dbReference type="CDD" id="cd04301">
    <property type="entry name" value="NAT_SF"/>
    <property type="match status" value="1"/>
</dbReference>
<dbReference type="PANTHER" id="PTHR43415">
    <property type="entry name" value="SPERMIDINE N(1)-ACETYLTRANSFERASE"/>
    <property type="match status" value="1"/>
</dbReference>
<dbReference type="GO" id="GO:0016747">
    <property type="term" value="F:acyltransferase activity, transferring groups other than amino-acyl groups"/>
    <property type="evidence" value="ECO:0007669"/>
    <property type="project" value="InterPro"/>
</dbReference>
<dbReference type="Pfam" id="PF00583">
    <property type="entry name" value="Acetyltransf_1"/>
    <property type="match status" value="1"/>
</dbReference>
<protein>
    <submittedName>
        <fullName evidence="2">GCN5-related N-acetyltransferase</fullName>
    </submittedName>
</protein>
<name>A0A3M5WML1_9PSED</name>
<evidence type="ECO:0000313" key="3">
    <source>
        <dbReference type="Proteomes" id="UP000271152"/>
    </source>
</evidence>
<sequence length="200" mass="22676">MGRTPNPSTSIATTRNRIRANLDRKQMVSRKGSVSEGADMSLIVRAMADSDWSSLADMFEQPVFRWWTLRMPYQSINDIKKLVESRSASGLSLVAERDGVVVGCAMLYRFQGRRQHVADFWMGVADSHHRQGIGDLLLNELTATACRWMNLKRLELTVFVDNKAAIALYEKNGFVIEGTHRKFAYRDGEYIDAFSMAAVY</sequence>
<reference evidence="2 3" key="1">
    <citation type="submission" date="2018-08" db="EMBL/GenBank/DDBJ databases">
        <title>Recombination of ecologically and evolutionarily significant loci maintains genetic cohesion in the Pseudomonas syringae species complex.</title>
        <authorList>
            <person name="Dillon M."/>
            <person name="Thakur S."/>
            <person name="Almeida R.N.D."/>
            <person name="Weir B.S."/>
            <person name="Guttman D.S."/>
        </authorList>
    </citation>
    <scope>NUCLEOTIDE SEQUENCE [LARGE SCALE GENOMIC DNA]</scope>
    <source>
        <strain evidence="2 3">ICMP 11947</strain>
    </source>
</reference>
<proteinExistence type="predicted"/>
<dbReference type="PROSITE" id="PS51186">
    <property type="entry name" value="GNAT"/>
    <property type="match status" value="1"/>
</dbReference>
<dbReference type="Gene3D" id="3.40.630.30">
    <property type="match status" value="1"/>
</dbReference>
<dbReference type="Proteomes" id="UP000271152">
    <property type="component" value="Unassembled WGS sequence"/>
</dbReference>
<evidence type="ECO:0000259" key="1">
    <source>
        <dbReference type="PROSITE" id="PS51186"/>
    </source>
</evidence>
<comment type="caution">
    <text evidence="2">The sequence shown here is derived from an EMBL/GenBank/DDBJ whole genome shotgun (WGS) entry which is preliminary data.</text>
</comment>
<evidence type="ECO:0000313" key="2">
    <source>
        <dbReference type="EMBL" id="RMU71881.1"/>
    </source>
</evidence>
<dbReference type="PANTHER" id="PTHR43415:SF3">
    <property type="entry name" value="GNAT-FAMILY ACETYLTRANSFERASE"/>
    <property type="match status" value="1"/>
</dbReference>
<keyword evidence="2" id="KW-0808">Transferase</keyword>
<dbReference type="EMBL" id="RBUG01000088">
    <property type="protein sequence ID" value="RMU71881.1"/>
    <property type="molecule type" value="Genomic_DNA"/>
</dbReference>